<dbReference type="GO" id="GO:0016020">
    <property type="term" value="C:membrane"/>
    <property type="evidence" value="ECO:0007669"/>
    <property type="project" value="UniProtKB-ARBA"/>
</dbReference>
<accession>A0A8S0T2C3</accession>
<evidence type="ECO:0000256" key="1">
    <source>
        <dbReference type="ARBA" id="ARBA00022737"/>
    </source>
</evidence>
<dbReference type="Gramene" id="OE9A046175T1">
    <property type="protein sequence ID" value="OE9A046175C1"/>
    <property type="gene ID" value="OE9A046175"/>
</dbReference>
<sequence length="101" mass="10970">MAPNTITTTTPKSVIIIPRSKSQAICRRVTPTPVSPSGNVADMIEKHLPKGEMYIGTFANNTPHGSGDFKSSRMEGLGTFTGFDGDMYEGCDWWIGSRGME</sequence>
<dbReference type="OrthoDB" id="1707155at2759"/>
<dbReference type="EMBL" id="CACTIH010005589">
    <property type="protein sequence ID" value="CAA2998335.1"/>
    <property type="molecule type" value="Genomic_DNA"/>
</dbReference>
<dbReference type="Proteomes" id="UP000594638">
    <property type="component" value="Unassembled WGS sequence"/>
</dbReference>
<gene>
    <name evidence="2" type="ORF">OLEA9_A046175</name>
</gene>
<proteinExistence type="predicted"/>
<dbReference type="AlphaFoldDB" id="A0A8S0T2C3"/>
<comment type="caution">
    <text evidence="2">The sequence shown here is derived from an EMBL/GenBank/DDBJ whole genome shotgun (WGS) entry which is preliminary data.</text>
</comment>
<reference evidence="2 3" key="1">
    <citation type="submission" date="2019-12" db="EMBL/GenBank/DDBJ databases">
        <authorList>
            <person name="Alioto T."/>
            <person name="Alioto T."/>
            <person name="Gomez Garrido J."/>
        </authorList>
    </citation>
    <scope>NUCLEOTIDE SEQUENCE [LARGE SCALE GENOMIC DNA]</scope>
</reference>
<keyword evidence="3" id="KW-1185">Reference proteome</keyword>
<protein>
    <submittedName>
        <fullName evidence="2">Uncharacterized protein</fullName>
    </submittedName>
</protein>
<evidence type="ECO:0000313" key="2">
    <source>
        <dbReference type="EMBL" id="CAA2998335.1"/>
    </source>
</evidence>
<name>A0A8S0T2C3_OLEEU</name>
<evidence type="ECO:0000313" key="3">
    <source>
        <dbReference type="Proteomes" id="UP000594638"/>
    </source>
</evidence>
<keyword evidence="1" id="KW-0677">Repeat</keyword>
<organism evidence="2 3">
    <name type="scientific">Olea europaea subsp. europaea</name>
    <dbReference type="NCBI Taxonomy" id="158383"/>
    <lineage>
        <taxon>Eukaryota</taxon>
        <taxon>Viridiplantae</taxon>
        <taxon>Streptophyta</taxon>
        <taxon>Embryophyta</taxon>
        <taxon>Tracheophyta</taxon>
        <taxon>Spermatophyta</taxon>
        <taxon>Magnoliopsida</taxon>
        <taxon>eudicotyledons</taxon>
        <taxon>Gunneridae</taxon>
        <taxon>Pentapetalae</taxon>
        <taxon>asterids</taxon>
        <taxon>lamiids</taxon>
        <taxon>Lamiales</taxon>
        <taxon>Oleaceae</taxon>
        <taxon>Oleeae</taxon>
        <taxon>Olea</taxon>
    </lineage>
</organism>
<dbReference type="InterPro" id="IPR003409">
    <property type="entry name" value="MORN"/>
</dbReference>
<dbReference type="SUPFAM" id="SSF82185">
    <property type="entry name" value="Histone H3 K4-specific methyltransferase SET7/9 N-terminal domain"/>
    <property type="match status" value="1"/>
</dbReference>
<dbReference type="Pfam" id="PF02493">
    <property type="entry name" value="MORN"/>
    <property type="match status" value="1"/>
</dbReference>